<proteinExistence type="predicted"/>
<dbReference type="AlphaFoldDB" id="A0A1M7S6Y5"/>
<keyword evidence="1" id="KW-0812">Transmembrane</keyword>
<protein>
    <submittedName>
        <fullName evidence="2">Uncharacterized protein</fullName>
    </submittedName>
</protein>
<evidence type="ECO:0000256" key="1">
    <source>
        <dbReference type="SAM" id="Phobius"/>
    </source>
</evidence>
<gene>
    <name evidence="2" type="ORF">SAMN02745247_01240</name>
</gene>
<reference evidence="2 3" key="1">
    <citation type="submission" date="2016-12" db="EMBL/GenBank/DDBJ databases">
        <authorList>
            <person name="Song W.-J."/>
            <person name="Kurnit D.M."/>
        </authorList>
    </citation>
    <scope>NUCLEOTIDE SEQUENCE [LARGE SCALE GENOMIC DNA]</scope>
    <source>
        <strain evidence="2 3">DSM 14810</strain>
    </source>
</reference>
<feature type="transmembrane region" description="Helical" evidence="1">
    <location>
        <begin position="20"/>
        <end position="45"/>
    </location>
</feature>
<keyword evidence="1" id="KW-1133">Transmembrane helix</keyword>
<sequence length="202" mass="22202">MKKIRDLLKDKKGFSFAELLLATGIMVFATSILTVTISLALSQYYRGQQSSSAISLCAILSTYVEAELSYATITLDSLGSVRSGANGEFLFSSEAHNFGPGSFFVITDENGNVVEKVKLGNLSKKVGRISESSVLYNKNYYDIAGSGAYKKTSDKHSIYAGMSIDYVRDAFSVHIWIQDDDGKKLTENYFIVVPLEVIRADN</sequence>
<keyword evidence="1" id="KW-0472">Membrane</keyword>
<dbReference type="EMBL" id="FRDH01000004">
    <property type="protein sequence ID" value="SHN54439.1"/>
    <property type="molecule type" value="Genomic_DNA"/>
</dbReference>
<accession>A0A1M7S6Y5</accession>
<evidence type="ECO:0000313" key="2">
    <source>
        <dbReference type="EMBL" id="SHN54439.1"/>
    </source>
</evidence>
<name>A0A1M7S6Y5_9FIRM</name>
<dbReference type="Proteomes" id="UP000184097">
    <property type="component" value="Unassembled WGS sequence"/>
</dbReference>
<dbReference type="RefSeq" id="WP_072701883.1">
    <property type="nucleotide sequence ID" value="NZ_FRDH01000004.1"/>
</dbReference>
<organism evidence="2 3">
    <name type="scientific">Butyrivibrio hungatei DSM 14810</name>
    <dbReference type="NCBI Taxonomy" id="1121132"/>
    <lineage>
        <taxon>Bacteria</taxon>
        <taxon>Bacillati</taxon>
        <taxon>Bacillota</taxon>
        <taxon>Clostridia</taxon>
        <taxon>Lachnospirales</taxon>
        <taxon>Lachnospiraceae</taxon>
        <taxon>Butyrivibrio</taxon>
    </lineage>
</organism>
<evidence type="ECO:0000313" key="3">
    <source>
        <dbReference type="Proteomes" id="UP000184097"/>
    </source>
</evidence>